<gene>
    <name evidence="1" type="ORF">Syun_002214</name>
</gene>
<organism evidence="1 2">
    <name type="scientific">Stephania yunnanensis</name>
    <dbReference type="NCBI Taxonomy" id="152371"/>
    <lineage>
        <taxon>Eukaryota</taxon>
        <taxon>Viridiplantae</taxon>
        <taxon>Streptophyta</taxon>
        <taxon>Embryophyta</taxon>
        <taxon>Tracheophyta</taxon>
        <taxon>Spermatophyta</taxon>
        <taxon>Magnoliopsida</taxon>
        <taxon>Ranunculales</taxon>
        <taxon>Menispermaceae</taxon>
        <taxon>Menispermoideae</taxon>
        <taxon>Cissampelideae</taxon>
        <taxon>Stephania</taxon>
    </lineage>
</organism>
<keyword evidence="2" id="KW-1185">Reference proteome</keyword>
<proteinExistence type="predicted"/>
<protein>
    <submittedName>
        <fullName evidence="1">Uncharacterized protein</fullName>
    </submittedName>
</protein>
<reference evidence="1 2" key="1">
    <citation type="submission" date="2024-01" db="EMBL/GenBank/DDBJ databases">
        <title>Genome assemblies of Stephania.</title>
        <authorList>
            <person name="Yang L."/>
        </authorList>
    </citation>
    <scope>NUCLEOTIDE SEQUENCE [LARGE SCALE GENOMIC DNA]</scope>
    <source>
        <strain evidence="1">YNDBR</strain>
        <tissue evidence="1">Leaf</tissue>
    </source>
</reference>
<dbReference type="Proteomes" id="UP001420932">
    <property type="component" value="Unassembled WGS sequence"/>
</dbReference>
<dbReference type="AlphaFoldDB" id="A0AAP0LL21"/>
<evidence type="ECO:0000313" key="2">
    <source>
        <dbReference type="Proteomes" id="UP001420932"/>
    </source>
</evidence>
<sequence>MVLLQGIVESVVGLVGEGGSSILPTLMKAVLFMLALNFPFESGSFFFQHVLSLKMATAQRQSSMQVSLQSCSS</sequence>
<dbReference type="EMBL" id="JBBNAF010000001">
    <property type="protein sequence ID" value="KAK9170074.1"/>
    <property type="molecule type" value="Genomic_DNA"/>
</dbReference>
<accession>A0AAP0LL21</accession>
<comment type="caution">
    <text evidence="1">The sequence shown here is derived from an EMBL/GenBank/DDBJ whole genome shotgun (WGS) entry which is preliminary data.</text>
</comment>
<name>A0AAP0LL21_9MAGN</name>
<evidence type="ECO:0000313" key="1">
    <source>
        <dbReference type="EMBL" id="KAK9170074.1"/>
    </source>
</evidence>